<name>A0A1H2QQY4_9FLAO</name>
<dbReference type="RefSeq" id="WP_090294148.1">
    <property type="nucleotide sequence ID" value="NZ_FNKI01000002.1"/>
</dbReference>
<keyword evidence="1" id="KW-0001">2Fe-2S</keyword>
<evidence type="ECO:0000313" key="6">
    <source>
        <dbReference type="EMBL" id="SDW09024.1"/>
    </source>
</evidence>
<gene>
    <name evidence="6" type="ORF">SAMN04487892_0312</name>
</gene>
<evidence type="ECO:0000259" key="5">
    <source>
        <dbReference type="PROSITE" id="PS51296"/>
    </source>
</evidence>
<keyword evidence="7" id="KW-1185">Reference proteome</keyword>
<evidence type="ECO:0000313" key="7">
    <source>
        <dbReference type="Proteomes" id="UP000199592"/>
    </source>
</evidence>
<protein>
    <submittedName>
        <fullName evidence="6">Rieske [2Fe-2S] domain-containing protein</fullName>
    </submittedName>
</protein>
<evidence type="ECO:0000256" key="2">
    <source>
        <dbReference type="ARBA" id="ARBA00022723"/>
    </source>
</evidence>
<dbReference type="InterPro" id="IPR036922">
    <property type="entry name" value="Rieske_2Fe-2S_sf"/>
</dbReference>
<dbReference type="AlphaFoldDB" id="A0A1H2QQY4"/>
<dbReference type="Proteomes" id="UP000199592">
    <property type="component" value="Unassembled WGS sequence"/>
</dbReference>
<feature type="domain" description="Rieske" evidence="5">
    <location>
        <begin position="48"/>
        <end position="144"/>
    </location>
</feature>
<evidence type="ECO:0000256" key="4">
    <source>
        <dbReference type="ARBA" id="ARBA00023014"/>
    </source>
</evidence>
<dbReference type="SUPFAM" id="SSF50022">
    <property type="entry name" value="ISP domain"/>
    <property type="match status" value="1"/>
</dbReference>
<keyword evidence="3" id="KW-0408">Iron</keyword>
<dbReference type="Gene3D" id="2.102.10.10">
    <property type="entry name" value="Rieske [2Fe-2S] iron-sulphur domain"/>
    <property type="match status" value="1"/>
</dbReference>
<proteinExistence type="predicted"/>
<reference evidence="7" key="1">
    <citation type="submission" date="2016-10" db="EMBL/GenBank/DDBJ databases">
        <authorList>
            <person name="Varghese N."/>
            <person name="Submissions S."/>
        </authorList>
    </citation>
    <scope>NUCLEOTIDE SEQUENCE [LARGE SCALE GENOMIC DNA]</scope>
    <source>
        <strain evidence="7">DSM 25030</strain>
    </source>
</reference>
<sequence length="146" mass="15756">MERKEFLRSLGAGAAFALTFPCLQGCSKDDPAGNLVEEPTGVDFTVDLTSNEASNLANNGGFILKNLVVIAKNLEGNFVAASQVCSHQSYDQVRFVDQSGGIFYCDVHGSRFDQDGTPLNQVDSTAAKALKVYNTELNGNILRVFE</sequence>
<accession>A0A1H2QQY4</accession>
<evidence type="ECO:0000256" key="1">
    <source>
        <dbReference type="ARBA" id="ARBA00022714"/>
    </source>
</evidence>
<organism evidence="6 7">
    <name type="scientific">Flagellimonas zhangzhouensis</name>
    <dbReference type="NCBI Taxonomy" id="1073328"/>
    <lineage>
        <taxon>Bacteria</taxon>
        <taxon>Pseudomonadati</taxon>
        <taxon>Bacteroidota</taxon>
        <taxon>Flavobacteriia</taxon>
        <taxon>Flavobacteriales</taxon>
        <taxon>Flavobacteriaceae</taxon>
        <taxon>Flagellimonas</taxon>
    </lineage>
</organism>
<dbReference type="Pfam" id="PF00355">
    <property type="entry name" value="Rieske"/>
    <property type="match status" value="1"/>
</dbReference>
<keyword evidence="4" id="KW-0411">Iron-sulfur</keyword>
<evidence type="ECO:0000256" key="3">
    <source>
        <dbReference type="ARBA" id="ARBA00023004"/>
    </source>
</evidence>
<dbReference type="OrthoDB" id="165343at2"/>
<dbReference type="InterPro" id="IPR017941">
    <property type="entry name" value="Rieske_2Fe-2S"/>
</dbReference>
<dbReference type="GO" id="GO:0046872">
    <property type="term" value="F:metal ion binding"/>
    <property type="evidence" value="ECO:0007669"/>
    <property type="project" value="UniProtKB-KW"/>
</dbReference>
<keyword evidence="2" id="KW-0479">Metal-binding</keyword>
<dbReference type="GO" id="GO:0051537">
    <property type="term" value="F:2 iron, 2 sulfur cluster binding"/>
    <property type="evidence" value="ECO:0007669"/>
    <property type="project" value="UniProtKB-KW"/>
</dbReference>
<dbReference type="STRING" id="1073328.SAMN05216294_1660"/>
<dbReference type="EMBL" id="FNMY01000001">
    <property type="protein sequence ID" value="SDW09024.1"/>
    <property type="molecule type" value="Genomic_DNA"/>
</dbReference>
<dbReference type="PROSITE" id="PS51296">
    <property type="entry name" value="RIESKE"/>
    <property type="match status" value="1"/>
</dbReference>